<sequence>MTCREWRFMNNDPVMTPAGLIATVGGLGKIVRKAPGTAGSAAACVLAVFLPEPARLAAIVALAAVGVWAAGAYEKACGRADPGEVIIDEVVGQLIATIGHVAVVGQGSGAANFLIPSFLLFRFFDILKPWPVNACEKVPGGVGIMLDDAAGGVLANLALWGLRKVFIEGWWPF</sequence>
<dbReference type="Pfam" id="PF04608">
    <property type="entry name" value="PgpA"/>
    <property type="match status" value="1"/>
</dbReference>
<gene>
    <name evidence="2" type="ORF">FYJ74_07345</name>
</gene>
<dbReference type="Proteomes" id="UP000473699">
    <property type="component" value="Unassembled WGS sequence"/>
</dbReference>
<dbReference type="CDD" id="cd06971">
    <property type="entry name" value="PgpA"/>
    <property type="match status" value="1"/>
</dbReference>
<evidence type="ECO:0000313" key="3">
    <source>
        <dbReference type="Proteomes" id="UP000473699"/>
    </source>
</evidence>
<protein>
    <submittedName>
        <fullName evidence="2">Phosphatidylglycerophosphatase A</fullName>
    </submittedName>
</protein>
<dbReference type="PIRSF" id="PIRSF006162">
    <property type="entry name" value="PgpA"/>
    <property type="match status" value="1"/>
</dbReference>
<accession>A0A6L5YCL6</accession>
<dbReference type="SUPFAM" id="SSF101307">
    <property type="entry name" value="YutG-like"/>
    <property type="match status" value="1"/>
</dbReference>
<feature type="domain" description="YutG/PgpA" evidence="1">
    <location>
        <begin position="20"/>
        <end position="162"/>
    </location>
</feature>
<comment type="caution">
    <text evidence="2">The sequence shown here is derived from an EMBL/GenBank/DDBJ whole genome shotgun (WGS) entry which is preliminary data.</text>
</comment>
<organism evidence="2 3">
    <name type="scientific">Pyramidobacter porci</name>
    <dbReference type="NCBI Taxonomy" id="2605789"/>
    <lineage>
        <taxon>Bacteria</taxon>
        <taxon>Thermotogati</taxon>
        <taxon>Synergistota</taxon>
        <taxon>Synergistia</taxon>
        <taxon>Synergistales</taxon>
        <taxon>Dethiosulfovibrionaceae</taxon>
        <taxon>Pyramidobacter</taxon>
    </lineage>
</organism>
<dbReference type="InterPro" id="IPR007686">
    <property type="entry name" value="YutG/PgpA"/>
</dbReference>
<evidence type="ECO:0000259" key="1">
    <source>
        <dbReference type="Pfam" id="PF04608"/>
    </source>
</evidence>
<proteinExistence type="predicted"/>
<dbReference type="GO" id="GO:0008962">
    <property type="term" value="F:phosphatidylglycerophosphatase activity"/>
    <property type="evidence" value="ECO:0007669"/>
    <property type="project" value="InterPro"/>
</dbReference>
<dbReference type="EMBL" id="VUNH01000007">
    <property type="protein sequence ID" value="MST55843.1"/>
    <property type="molecule type" value="Genomic_DNA"/>
</dbReference>
<dbReference type="AlphaFoldDB" id="A0A6L5YCL6"/>
<dbReference type="InterPro" id="IPR036681">
    <property type="entry name" value="PgpA-like_sf"/>
</dbReference>
<dbReference type="PANTHER" id="PTHR36305">
    <property type="entry name" value="PHOSPHATIDYLGLYCEROPHOSPHATASE A"/>
    <property type="match status" value="1"/>
</dbReference>
<reference evidence="2 3" key="1">
    <citation type="submission" date="2019-08" db="EMBL/GenBank/DDBJ databases">
        <title>In-depth cultivation of the pig gut microbiome towards novel bacterial diversity and tailored functional studies.</title>
        <authorList>
            <person name="Wylensek D."/>
            <person name="Hitch T.C.A."/>
            <person name="Clavel T."/>
        </authorList>
    </citation>
    <scope>NUCLEOTIDE SEQUENCE [LARGE SCALE GENOMIC DNA]</scope>
    <source>
        <strain evidence="2 3">SM-530-WT-4B</strain>
    </source>
</reference>
<evidence type="ECO:0000313" key="2">
    <source>
        <dbReference type="EMBL" id="MST55843.1"/>
    </source>
</evidence>
<dbReference type="GO" id="GO:0006629">
    <property type="term" value="P:lipid metabolic process"/>
    <property type="evidence" value="ECO:0007669"/>
    <property type="project" value="InterPro"/>
</dbReference>
<dbReference type="InterPro" id="IPR026037">
    <property type="entry name" value="PgpA"/>
</dbReference>
<keyword evidence="3" id="KW-1185">Reference proteome</keyword>
<name>A0A6L5YCL6_9BACT</name>
<dbReference type="PANTHER" id="PTHR36305:SF1">
    <property type="entry name" value="PHOSPHATIDYLGLYCEROPHOSPHATASE A"/>
    <property type="match status" value="1"/>
</dbReference>